<evidence type="ECO:0000259" key="1">
    <source>
        <dbReference type="Pfam" id="PF16403"/>
    </source>
</evidence>
<dbReference type="Pfam" id="PF16403">
    <property type="entry name" value="Bact_surface_Ig-like"/>
    <property type="match status" value="1"/>
</dbReference>
<dbReference type="Proteomes" id="UP001302806">
    <property type="component" value="Chromosome"/>
</dbReference>
<reference evidence="2 3" key="1">
    <citation type="submission" date="2023-09" db="EMBL/GenBank/DDBJ databases">
        <title>Thalassobella suaedae gen. nov., sp. nov., a marine bacterium of the family Flavobacteriaceae isolated from a halophyte Suaeda japonica.</title>
        <authorList>
            <person name="Lee S.Y."/>
            <person name="Hwang C.Y."/>
        </authorList>
    </citation>
    <scope>NUCLEOTIDE SEQUENCE [LARGE SCALE GENOMIC DNA]</scope>
    <source>
        <strain evidence="2 3">HL-DH14</strain>
    </source>
</reference>
<accession>A0ABY9XQ72</accession>
<dbReference type="InterPro" id="IPR032179">
    <property type="entry name" value="Cry22Aa_Ig-like"/>
</dbReference>
<gene>
    <name evidence="2" type="ORF">RHP51_12970</name>
</gene>
<dbReference type="RefSeq" id="WP_415864842.1">
    <property type="nucleotide sequence ID" value="NZ_CP134537.1"/>
</dbReference>
<dbReference type="Gene3D" id="2.60.40.10">
    <property type="entry name" value="Immunoglobulins"/>
    <property type="match status" value="1"/>
</dbReference>
<dbReference type="EMBL" id="CP134537">
    <property type="protein sequence ID" value="WNH08082.1"/>
    <property type="molecule type" value="Genomic_DNA"/>
</dbReference>
<proteinExistence type="predicted"/>
<evidence type="ECO:0000313" key="3">
    <source>
        <dbReference type="Proteomes" id="UP001302806"/>
    </source>
</evidence>
<feature type="domain" description="Pesticidal crystal protein Cry22Aa Ig-like" evidence="1">
    <location>
        <begin position="37"/>
        <end position="107"/>
    </location>
</feature>
<name>A0ABY9XQ72_9FLAO</name>
<sequence>MKKIFYNITFAMVIALFASCEGETTGDVSRITFFNEIELVGSENFIVEQGTSFSDPGAIASEAEVDVSDKIVVSGTVDASTVGYYPVSYSIENKDGFKKTISRNVFVLPSDRSKSDIYAGTYTGEVSTGTHPDVTIITHLGDGLYYCTDFIGGRYNIGFGYRPVYKLDGYFYVNGDGLSHGALIINSVWGPWDFHNPSMSGTTFSHGVSSGGGTIRNVILIKQ</sequence>
<protein>
    <submittedName>
        <fullName evidence="2">DUF5011 domain-containing protein</fullName>
    </submittedName>
</protein>
<organism evidence="2 3">
    <name type="scientific">Thalassobellus suaedae</name>
    <dbReference type="NCBI Taxonomy" id="3074124"/>
    <lineage>
        <taxon>Bacteria</taxon>
        <taxon>Pseudomonadati</taxon>
        <taxon>Bacteroidota</taxon>
        <taxon>Flavobacteriia</taxon>
        <taxon>Flavobacteriales</taxon>
        <taxon>Flavobacteriaceae</taxon>
        <taxon>Thalassobellus</taxon>
    </lineage>
</organism>
<dbReference type="InterPro" id="IPR013783">
    <property type="entry name" value="Ig-like_fold"/>
</dbReference>
<evidence type="ECO:0000313" key="2">
    <source>
        <dbReference type="EMBL" id="WNH08082.1"/>
    </source>
</evidence>
<dbReference type="PROSITE" id="PS51257">
    <property type="entry name" value="PROKAR_LIPOPROTEIN"/>
    <property type="match status" value="1"/>
</dbReference>